<reference evidence="2" key="1">
    <citation type="journal article" date="2019" name="Int. J. Syst. Evol. Microbiol.">
        <title>The Global Catalogue of Microorganisms (GCM) 10K type strain sequencing project: providing services to taxonomists for standard genome sequencing and annotation.</title>
        <authorList>
            <consortium name="The Broad Institute Genomics Platform"/>
            <consortium name="The Broad Institute Genome Sequencing Center for Infectious Disease"/>
            <person name="Wu L."/>
            <person name="Ma J."/>
        </authorList>
    </citation>
    <scope>NUCLEOTIDE SEQUENCE [LARGE SCALE GENOMIC DNA]</scope>
    <source>
        <strain evidence="2">CCM 7526</strain>
    </source>
</reference>
<comment type="caution">
    <text evidence="1">The sequence shown here is derived from an EMBL/GenBank/DDBJ whole genome shotgun (WGS) entry which is preliminary data.</text>
</comment>
<accession>A0ABW4A2U4</accession>
<dbReference type="Proteomes" id="UP001597183">
    <property type="component" value="Unassembled WGS sequence"/>
</dbReference>
<proteinExistence type="predicted"/>
<dbReference type="EMBL" id="JBHTMK010000007">
    <property type="protein sequence ID" value="MFD1365020.1"/>
    <property type="molecule type" value="Genomic_DNA"/>
</dbReference>
<sequence length="53" mass="5696">MWLDTGSGPGYVKEVRCDQLSLADIDDGKSSSAFYLLHPARDDTDGGAPLPRT</sequence>
<evidence type="ECO:0000313" key="1">
    <source>
        <dbReference type="EMBL" id="MFD1365020.1"/>
    </source>
</evidence>
<organism evidence="1 2">
    <name type="scientific">Actinoplanes sichuanensis</name>
    <dbReference type="NCBI Taxonomy" id="512349"/>
    <lineage>
        <taxon>Bacteria</taxon>
        <taxon>Bacillati</taxon>
        <taxon>Actinomycetota</taxon>
        <taxon>Actinomycetes</taxon>
        <taxon>Micromonosporales</taxon>
        <taxon>Micromonosporaceae</taxon>
        <taxon>Actinoplanes</taxon>
    </lineage>
</organism>
<protein>
    <submittedName>
        <fullName evidence="1">Uncharacterized protein</fullName>
    </submittedName>
</protein>
<gene>
    <name evidence="1" type="ORF">ACFQ5G_06650</name>
</gene>
<name>A0ABW4A2U4_9ACTN</name>
<dbReference type="RefSeq" id="WP_317795247.1">
    <property type="nucleotide sequence ID" value="NZ_AP028461.1"/>
</dbReference>
<evidence type="ECO:0000313" key="2">
    <source>
        <dbReference type="Proteomes" id="UP001597183"/>
    </source>
</evidence>
<keyword evidence="2" id="KW-1185">Reference proteome</keyword>